<keyword evidence="1" id="KW-0175">Coiled coil</keyword>
<name>A0A7M7GN09_NASVI</name>
<dbReference type="EnsemblMetazoa" id="XM_003427762">
    <property type="protein sequence ID" value="XP_003427810"/>
    <property type="gene ID" value="LOC100680266"/>
</dbReference>
<dbReference type="OrthoDB" id="10071234at2759"/>
<evidence type="ECO:0000256" key="2">
    <source>
        <dbReference type="SAM" id="MobiDB-lite"/>
    </source>
</evidence>
<protein>
    <submittedName>
        <fullName evidence="3">Uncharacterized protein</fullName>
    </submittedName>
</protein>
<evidence type="ECO:0000313" key="4">
    <source>
        <dbReference type="Proteomes" id="UP000002358"/>
    </source>
</evidence>
<evidence type="ECO:0000313" key="3">
    <source>
        <dbReference type="EnsemblMetazoa" id="XP_003427810"/>
    </source>
</evidence>
<dbReference type="RefSeq" id="XP_003427810.1">
    <property type="nucleotide sequence ID" value="XM_003427762.2"/>
</dbReference>
<keyword evidence="4" id="KW-1185">Reference proteome</keyword>
<sequence length="356" mass="40617">MSDSFEGGRSSCGIIERLVSRLKSSRPTNQTEPMNDAQDVVENLEVTTHSEEIKNVGEMDNQNLPTKFKAFCNVIEQLVSCLKDDAKLNRYIYEYPEILQSRINKDTEELQSLLNEVRETATSIKKLKSQQKCVKKEVSNIKKTIKRLKDDETRELESSLLRLDKDLYNRWTKSRWKSDELEELMFDVQEKLVALESLNNLIDRQLGKSKQNSTINEDPEENVSNSDQLVPLTSSAFSFESQIPLPPPCPMILPNRIVPLTVNSLNRNNSRLSWVHRRVRAERRGNVTAVTTNTDNFENEPFSFPVNVNNDTNEGILDNELPPLEFHLSRFSCDSTGTTSSTTSNGYSESTTSEMI</sequence>
<feature type="coiled-coil region" evidence="1">
    <location>
        <begin position="110"/>
        <end position="151"/>
    </location>
</feature>
<organism evidence="3 4">
    <name type="scientific">Nasonia vitripennis</name>
    <name type="common">Parasitic wasp</name>
    <dbReference type="NCBI Taxonomy" id="7425"/>
    <lineage>
        <taxon>Eukaryota</taxon>
        <taxon>Metazoa</taxon>
        <taxon>Ecdysozoa</taxon>
        <taxon>Arthropoda</taxon>
        <taxon>Hexapoda</taxon>
        <taxon>Insecta</taxon>
        <taxon>Pterygota</taxon>
        <taxon>Neoptera</taxon>
        <taxon>Endopterygota</taxon>
        <taxon>Hymenoptera</taxon>
        <taxon>Apocrita</taxon>
        <taxon>Proctotrupomorpha</taxon>
        <taxon>Chalcidoidea</taxon>
        <taxon>Pteromalidae</taxon>
        <taxon>Pteromalinae</taxon>
        <taxon>Nasonia</taxon>
    </lineage>
</organism>
<dbReference type="AlphaFoldDB" id="A0A7M7GN09"/>
<reference evidence="3" key="1">
    <citation type="submission" date="2021-01" db="UniProtKB">
        <authorList>
            <consortium name="EnsemblMetazoa"/>
        </authorList>
    </citation>
    <scope>IDENTIFICATION</scope>
</reference>
<proteinExistence type="predicted"/>
<dbReference type="GeneID" id="100680266"/>
<dbReference type="InParanoid" id="A0A7M7GN09"/>
<accession>A0A7M7GN09</accession>
<dbReference type="Proteomes" id="UP000002358">
    <property type="component" value="Chromosome 1"/>
</dbReference>
<evidence type="ECO:0000256" key="1">
    <source>
        <dbReference type="SAM" id="Coils"/>
    </source>
</evidence>
<dbReference type="SMR" id="A0A7M7GN09"/>
<feature type="region of interest" description="Disordered" evidence="2">
    <location>
        <begin position="335"/>
        <end position="356"/>
    </location>
</feature>